<organism evidence="2 3">
    <name type="scientific">Halomonas alimentaria</name>
    <dbReference type="NCBI Taxonomy" id="147248"/>
    <lineage>
        <taxon>Bacteria</taxon>
        <taxon>Pseudomonadati</taxon>
        <taxon>Pseudomonadota</taxon>
        <taxon>Gammaproteobacteria</taxon>
        <taxon>Oceanospirillales</taxon>
        <taxon>Halomonadaceae</taxon>
        <taxon>Halomonas</taxon>
    </lineage>
</organism>
<keyword evidence="1" id="KW-1133">Transmembrane helix</keyword>
<dbReference type="OrthoDB" id="8685934at2"/>
<keyword evidence="3" id="KW-1185">Reference proteome</keyword>
<dbReference type="RefSeq" id="WP_161430239.1">
    <property type="nucleotide sequence ID" value="NZ_WUTT01000001.1"/>
</dbReference>
<comment type="caution">
    <text evidence="2">The sequence shown here is derived from an EMBL/GenBank/DDBJ whole genome shotgun (WGS) entry which is preliminary data.</text>
</comment>
<reference evidence="2 3" key="1">
    <citation type="submission" date="2019-12" db="EMBL/GenBank/DDBJ databases">
        <title>Draft genome sequencing of Halomonas alimentaria DSM 15356.</title>
        <authorList>
            <person name="Pandiyan K."/>
            <person name="Kushwaha P."/>
            <person name="Gowdham M."/>
            <person name="Chakdar H."/>
            <person name="Singh A."/>
            <person name="Kumar M."/>
            <person name="Saxena A.K."/>
        </authorList>
    </citation>
    <scope>NUCLEOTIDE SEQUENCE [LARGE SCALE GENOMIC DNA]</scope>
    <source>
        <strain evidence="2 3">DSM 15356</strain>
    </source>
</reference>
<dbReference type="Proteomes" id="UP000487929">
    <property type="component" value="Unassembled WGS sequence"/>
</dbReference>
<dbReference type="EMBL" id="WUTT01000001">
    <property type="protein sequence ID" value="NAW33229.1"/>
    <property type="molecule type" value="Genomic_DNA"/>
</dbReference>
<evidence type="ECO:0000313" key="2">
    <source>
        <dbReference type="EMBL" id="NAW33229.1"/>
    </source>
</evidence>
<dbReference type="AlphaFoldDB" id="A0A7X5ANE0"/>
<dbReference type="Pfam" id="PF10805">
    <property type="entry name" value="DUF2730"/>
    <property type="match status" value="1"/>
</dbReference>
<protein>
    <recommendedName>
        <fullName evidence="4">DUF2730 domain-containing protein</fullName>
    </recommendedName>
</protein>
<keyword evidence="1" id="KW-0472">Membrane</keyword>
<evidence type="ECO:0000256" key="1">
    <source>
        <dbReference type="SAM" id="Phobius"/>
    </source>
</evidence>
<accession>A0A7X5ANE0</accession>
<proteinExistence type="predicted"/>
<feature type="transmembrane region" description="Helical" evidence="1">
    <location>
        <begin position="12"/>
        <end position="30"/>
    </location>
</feature>
<name>A0A7X5ANE0_9GAMM</name>
<evidence type="ECO:0008006" key="4">
    <source>
        <dbReference type="Google" id="ProtNLM"/>
    </source>
</evidence>
<keyword evidence="1" id="KW-0812">Transmembrane</keyword>
<evidence type="ECO:0000313" key="3">
    <source>
        <dbReference type="Proteomes" id="UP000487929"/>
    </source>
</evidence>
<dbReference type="InterPro" id="IPR020269">
    <property type="entry name" value="Phage_Mu_Releasin"/>
</dbReference>
<gene>
    <name evidence="2" type="ORF">GRB96_02170</name>
</gene>
<sequence length="114" mass="12996">METIDWNAARFFWDLLSALFMGAVAIYVWWTNRTRATGAALREVHGRLDQVDKHVARIEQTLESRPGYAEIDVLRAEMATISRGMAEISAQMQSTTALLNRLHEYLLTEKGNAR</sequence>